<protein>
    <submittedName>
        <fullName evidence="1">Rpn family recombination-promoting nuclease/putative transposase</fullName>
    </submittedName>
</protein>
<name>A0A7K0KF32_9BACT</name>
<evidence type="ECO:0000313" key="2">
    <source>
        <dbReference type="Proteomes" id="UP000438914"/>
    </source>
</evidence>
<comment type="caution">
    <text evidence="1">The sequence shown here is derived from an EMBL/GenBank/DDBJ whole genome shotgun (WGS) entry which is preliminary data.</text>
</comment>
<reference evidence="1 2" key="1">
    <citation type="submission" date="2019-08" db="EMBL/GenBank/DDBJ databases">
        <title>In-depth cultivation of the pig gut microbiome towards novel bacterial diversity and tailored functional studies.</title>
        <authorList>
            <person name="Wylensek D."/>
            <person name="Hitch T.C.A."/>
            <person name="Clavel T."/>
        </authorList>
    </citation>
    <scope>NUCLEOTIDE SEQUENCE [LARGE SCALE GENOMIC DNA]</scope>
    <source>
        <strain evidence="1 2">LKV-178-WT-2A</strain>
    </source>
</reference>
<dbReference type="PANTHER" id="PTHR41317:SF1">
    <property type="entry name" value="PD-(D_E)XK NUCLEASE FAMILY TRANSPOSASE"/>
    <property type="match status" value="1"/>
</dbReference>
<dbReference type="Pfam" id="PF12784">
    <property type="entry name" value="PDDEXK_2"/>
    <property type="match status" value="1"/>
</dbReference>
<gene>
    <name evidence="1" type="ORF">FYJ73_05000</name>
</gene>
<dbReference type="PANTHER" id="PTHR41317">
    <property type="entry name" value="PD-(D_E)XK NUCLEASE FAMILY TRANSPOSASE"/>
    <property type="match status" value="1"/>
</dbReference>
<dbReference type="AlphaFoldDB" id="A0A7K0KF32"/>
<dbReference type="NCBIfam" id="TIGR01784">
    <property type="entry name" value="T_den_put_tspse"/>
    <property type="match status" value="1"/>
</dbReference>
<evidence type="ECO:0000313" key="1">
    <source>
        <dbReference type="EMBL" id="MST84030.1"/>
    </source>
</evidence>
<sequence length="301" mass="35179">MTNRSLQDIEEMGSAKYINPYTDFGFKKLFGTPLNKDLLISFLNSLFEGKEVVRDLTYLNGENLGNSYGDRRAIFDVYCENEQGETFIVEMQKAEQQFFKDRSVFYSTFPIQNQGKKGIWDFKLKGVYTVGILDFVFPDNEYPQDCLRHEVKLMDVDDKHVFYDKLTFLYLEMPKFTKKEDELKTMYDKWLFVLHNLSRLMKRPAALQERIFTRLFDQAEIARYTPEERQDYEDSLKVYRDMKNVLDTAELKGLKKGLKKGIEQGASDERKKNAKAMKALGLPLETIAKVTGMSIEDIVKL</sequence>
<dbReference type="RefSeq" id="WP_154533613.1">
    <property type="nucleotide sequence ID" value="NZ_VUNG01000008.1"/>
</dbReference>
<accession>A0A7K0KF32</accession>
<dbReference type="EMBL" id="VUNG01000008">
    <property type="protein sequence ID" value="MST84030.1"/>
    <property type="molecule type" value="Genomic_DNA"/>
</dbReference>
<dbReference type="Proteomes" id="UP000438914">
    <property type="component" value="Unassembled WGS sequence"/>
</dbReference>
<dbReference type="InterPro" id="IPR010106">
    <property type="entry name" value="RpnA"/>
</dbReference>
<keyword evidence="2" id="KW-1185">Reference proteome</keyword>
<proteinExistence type="predicted"/>
<organism evidence="1 2">
    <name type="scientific">Hallella mizrahii</name>
    <dbReference type="NCBI Taxonomy" id="2606637"/>
    <lineage>
        <taxon>Bacteria</taxon>
        <taxon>Pseudomonadati</taxon>
        <taxon>Bacteroidota</taxon>
        <taxon>Bacteroidia</taxon>
        <taxon>Bacteroidales</taxon>
        <taxon>Prevotellaceae</taxon>
        <taxon>Hallella</taxon>
    </lineage>
</organism>